<dbReference type="GO" id="GO:0008270">
    <property type="term" value="F:zinc ion binding"/>
    <property type="evidence" value="ECO:0007669"/>
    <property type="project" value="InterPro"/>
</dbReference>
<evidence type="ECO:0000313" key="10">
    <source>
        <dbReference type="Proteomes" id="UP000030361"/>
    </source>
</evidence>
<dbReference type="InterPro" id="IPR010964">
    <property type="entry name" value="M20A_pepV-rel"/>
</dbReference>
<dbReference type="EMBL" id="CP018906">
    <property type="protein sequence ID" value="AQW21499.1"/>
    <property type="molecule type" value="Genomic_DNA"/>
</dbReference>
<dbReference type="GO" id="GO:0016805">
    <property type="term" value="F:dipeptidase activity"/>
    <property type="evidence" value="ECO:0007669"/>
    <property type="project" value="UniProtKB-KW"/>
</dbReference>
<name>A0A1S6QIS5_9LACO</name>
<dbReference type="GO" id="GO:0008237">
    <property type="term" value="F:metallopeptidase activity"/>
    <property type="evidence" value="ECO:0007669"/>
    <property type="project" value="UniProtKB-KW"/>
</dbReference>
<evidence type="ECO:0008006" key="11">
    <source>
        <dbReference type="Google" id="ProtNLM"/>
    </source>
</evidence>
<protein>
    <recommendedName>
        <fullName evidence="11">Dipeptidase</fullName>
    </recommendedName>
</protein>
<keyword evidence="5" id="KW-0378">Hydrolase</keyword>
<dbReference type="InterPro" id="IPR036264">
    <property type="entry name" value="Bact_exopeptidase_dim_dom"/>
</dbReference>
<evidence type="ECO:0000256" key="7">
    <source>
        <dbReference type="ARBA" id="ARBA00022997"/>
    </source>
</evidence>
<evidence type="ECO:0000256" key="1">
    <source>
        <dbReference type="ARBA" id="ARBA00001947"/>
    </source>
</evidence>
<dbReference type="Pfam" id="PF01546">
    <property type="entry name" value="Peptidase_M20"/>
    <property type="match status" value="1"/>
</dbReference>
<evidence type="ECO:0000256" key="8">
    <source>
        <dbReference type="ARBA" id="ARBA00023049"/>
    </source>
</evidence>
<keyword evidence="4" id="KW-0479">Metal-binding</keyword>
<evidence type="ECO:0000256" key="3">
    <source>
        <dbReference type="ARBA" id="ARBA00022670"/>
    </source>
</evidence>
<keyword evidence="7" id="KW-0224">Dipeptidase</keyword>
<evidence type="ECO:0000256" key="4">
    <source>
        <dbReference type="ARBA" id="ARBA00022723"/>
    </source>
</evidence>
<keyword evidence="10" id="KW-1185">Reference proteome</keyword>
<organism evidence="9 10">
    <name type="scientific">Lentilactobacillus curieae</name>
    <dbReference type="NCBI Taxonomy" id="1138822"/>
    <lineage>
        <taxon>Bacteria</taxon>
        <taxon>Bacillati</taxon>
        <taxon>Bacillota</taxon>
        <taxon>Bacilli</taxon>
        <taxon>Lactobacillales</taxon>
        <taxon>Lactobacillaceae</taxon>
        <taxon>Lentilactobacillus</taxon>
    </lineage>
</organism>
<evidence type="ECO:0000256" key="5">
    <source>
        <dbReference type="ARBA" id="ARBA00022801"/>
    </source>
</evidence>
<dbReference type="NCBIfam" id="TIGR01887">
    <property type="entry name" value="dipeptidaselike"/>
    <property type="match status" value="1"/>
</dbReference>
<dbReference type="Gene3D" id="3.40.630.10">
    <property type="entry name" value="Zn peptidases"/>
    <property type="match status" value="1"/>
</dbReference>
<dbReference type="GO" id="GO:0006508">
    <property type="term" value="P:proteolysis"/>
    <property type="evidence" value="ECO:0007669"/>
    <property type="project" value="UniProtKB-KW"/>
</dbReference>
<comment type="similarity">
    <text evidence="2">Belongs to the peptidase M20A family.</text>
</comment>
<dbReference type="SUPFAM" id="SSF53187">
    <property type="entry name" value="Zn-dependent exopeptidases"/>
    <property type="match status" value="1"/>
</dbReference>
<dbReference type="Gene3D" id="3.30.70.360">
    <property type="match status" value="2"/>
</dbReference>
<dbReference type="InterPro" id="IPR001261">
    <property type="entry name" value="ArgE/DapE_CS"/>
</dbReference>
<dbReference type="GO" id="GO:0006526">
    <property type="term" value="P:L-arginine biosynthetic process"/>
    <property type="evidence" value="ECO:0007669"/>
    <property type="project" value="TreeGrafter"/>
</dbReference>
<dbReference type="KEGG" id="lcu:PL11_005905"/>
<dbReference type="InterPro" id="IPR050072">
    <property type="entry name" value="Peptidase_M20A"/>
</dbReference>
<dbReference type="SUPFAM" id="SSF55031">
    <property type="entry name" value="Bacterial exopeptidase dimerisation domain"/>
    <property type="match status" value="1"/>
</dbReference>
<dbReference type="PROSITE" id="PS00759">
    <property type="entry name" value="ARGE_DAPE_CPG2_2"/>
    <property type="match status" value="1"/>
</dbReference>
<reference evidence="9 10" key="1">
    <citation type="journal article" date="2015" name="Genome Announc.">
        <title>Genome Sequence of Lactobacillus curieae CCTCC M 2011381T, a Novel Producer of Gamma-aminobutyric Acid.</title>
        <authorList>
            <person name="Wang Y."/>
            <person name="Wang Y."/>
            <person name="Lang C."/>
            <person name="Wei D."/>
            <person name="Xu P."/>
            <person name="Xie J."/>
        </authorList>
    </citation>
    <scope>NUCLEOTIDE SEQUENCE [LARGE SCALE GENOMIC DNA]</scope>
    <source>
        <strain evidence="9 10">CCTCC M 2011381</strain>
    </source>
</reference>
<dbReference type="OrthoDB" id="9761532at2"/>
<dbReference type="eggNOG" id="COG0624">
    <property type="taxonomic scope" value="Bacteria"/>
</dbReference>
<dbReference type="RefSeq" id="WP_035167975.1">
    <property type="nucleotide sequence ID" value="NZ_CP018906.1"/>
</dbReference>
<evidence type="ECO:0000313" key="9">
    <source>
        <dbReference type="EMBL" id="AQW21499.1"/>
    </source>
</evidence>
<dbReference type="NCBIfam" id="NF005542">
    <property type="entry name" value="PRK07205.1"/>
    <property type="match status" value="1"/>
</dbReference>
<accession>A0A1S6QIS5</accession>
<dbReference type="PANTHER" id="PTHR43808:SF31">
    <property type="entry name" value="N-ACETYL-L-CITRULLINE DEACETYLASE"/>
    <property type="match status" value="1"/>
</dbReference>
<dbReference type="GO" id="GO:0008777">
    <property type="term" value="F:acetylornithine deacetylase activity"/>
    <property type="evidence" value="ECO:0007669"/>
    <property type="project" value="TreeGrafter"/>
</dbReference>
<dbReference type="InterPro" id="IPR002933">
    <property type="entry name" value="Peptidase_M20"/>
</dbReference>
<dbReference type="AlphaFoldDB" id="A0A1S6QIS5"/>
<proteinExistence type="inferred from homology"/>
<sequence length="447" mass="49156">MEKIVTEEQQTAAVEALKRMISKKSVYNESTKSDTAPFGAGIDAALTEVLKIADELGFKTFKSPTGHYGYAEIGEGDQIFGIIGHVDVVPEGDANDWDHDPFDGYVKDGAIYGRGSQDDKGPTIATMFAVKSLIDAGYKFTKKIRFIFGTDEENLWRGIAVYNEKESPIDMGIAPDAEFPLIYAEKGLEQAYLVGAGMDDLNIDLKNAFNAVPAKAEYNGPKLAEVKAALDKHGFNYEDNGDNGIVVTGKSVHAMLAPNGTNAVLRLAIALNDVFSSPTLDFIGKLFKEDATGTNVLGDVKDDQSGHLTFNISSLTINKNESRMQIDMRIPVTVDRDDLIKQLDDKVQKFGLHYEPFDYLAPLYVPTDSELVKTLMNVYKDMTGDDTQPQISGGATYARTMNQCVAFGAMLPDVPDFMHQVNENWPLKSMFKAMDIYAEAIKQLCTK</sequence>
<dbReference type="Proteomes" id="UP000030361">
    <property type="component" value="Chromosome"/>
</dbReference>
<comment type="cofactor">
    <cofactor evidence="1">
        <name>Zn(2+)</name>
        <dbReference type="ChEBI" id="CHEBI:29105"/>
    </cofactor>
</comment>
<keyword evidence="6" id="KW-0862">Zinc</keyword>
<evidence type="ECO:0000256" key="2">
    <source>
        <dbReference type="ARBA" id="ARBA00006247"/>
    </source>
</evidence>
<evidence type="ECO:0000256" key="6">
    <source>
        <dbReference type="ARBA" id="ARBA00022833"/>
    </source>
</evidence>
<keyword evidence="3" id="KW-0645">Protease</keyword>
<dbReference type="PANTHER" id="PTHR43808">
    <property type="entry name" value="ACETYLORNITHINE DEACETYLASE"/>
    <property type="match status" value="1"/>
</dbReference>
<gene>
    <name evidence="9" type="ORF">PL11_005905</name>
</gene>
<keyword evidence="8" id="KW-0482">Metalloprotease</keyword>